<dbReference type="PANTHER" id="PTHR11839:SF18">
    <property type="entry name" value="NUDIX HYDROLASE DOMAIN-CONTAINING PROTEIN"/>
    <property type="match status" value="1"/>
</dbReference>
<dbReference type="PANTHER" id="PTHR11839">
    <property type="entry name" value="UDP/ADP-SUGAR PYROPHOSPHATASE"/>
    <property type="match status" value="1"/>
</dbReference>
<organism evidence="4 5">
    <name type="scientific">candidate division WWE3 bacterium</name>
    <dbReference type="NCBI Taxonomy" id="2053526"/>
    <lineage>
        <taxon>Bacteria</taxon>
        <taxon>Katanobacteria</taxon>
    </lineage>
</organism>
<dbReference type="GO" id="GO:0006753">
    <property type="term" value="P:nucleoside phosphate metabolic process"/>
    <property type="evidence" value="ECO:0007669"/>
    <property type="project" value="TreeGrafter"/>
</dbReference>
<dbReference type="AlphaFoldDB" id="A0A955LK52"/>
<evidence type="ECO:0000256" key="2">
    <source>
        <dbReference type="ARBA" id="ARBA00022801"/>
    </source>
</evidence>
<feature type="domain" description="Nudix hydrolase" evidence="3">
    <location>
        <begin position="40"/>
        <end position="169"/>
    </location>
</feature>
<sequence length="181" mass="20177">MKNPWITRTSKIVYENSWIKVVEDEVVRPDGSNGIYGVVSLKSNGGYIVAVNDEGKTPLVRLFRYPTQTATWEFPSGGVDKDDPESGVKAELGEETGFSAAKWTRIGGFYSMAGIGDEYVYVFLAQGLKEVGNHKQSEEGITEVMWVDFDEIDKLIENGEFIDGPSIAAFYLVRRHLRNVA</sequence>
<name>A0A955LK52_UNCKA</name>
<dbReference type="InterPro" id="IPR015797">
    <property type="entry name" value="NUDIX_hydrolase-like_dom_sf"/>
</dbReference>
<evidence type="ECO:0000256" key="1">
    <source>
        <dbReference type="ARBA" id="ARBA00001946"/>
    </source>
</evidence>
<protein>
    <submittedName>
        <fullName evidence="4">NUDIX hydrolase</fullName>
    </submittedName>
</protein>
<dbReference type="Gene3D" id="3.90.79.10">
    <property type="entry name" value="Nucleoside Triphosphate Pyrophosphohydrolase"/>
    <property type="match status" value="1"/>
</dbReference>
<dbReference type="GO" id="GO:0019693">
    <property type="term" value="P:ribose phosphate metabolic process"/>
    <property type="evidence" value="ECO:0007669"/>
    <property type="project" value="TreeGrafter"/>
</dbReference>
<proteinExistence type="predicted"/>
<evidence type="ECO:0000313" key="4">
    <source>
        <dbReference type="EMBL" id="MCA9391762.1"/>
    </source>
</evidence>
<evidence type="ECO:0000313" key="5">
    <source>
        <dbReference type="Proteomes" id="UP000751518"/>
    </source>
</evidence>
<dbReference type="EMBL" id="JAGQKZ010000004">
    <property type="protein sequence ID" value="MCA9391762.1"/>
    <property type="molecule type" value="Genomic_DNA"/>
</dbReference>
<reference evidence="4" key="1">
    <citation type="submission" date="2020-04" db="EMBL/GenBank/DDBJ databases">
        <authorList>
            <person name="Zhang T."/>
        </authorList>
    </citation>
    <scope>NUCLEOTIDE SEQUENCE</scope>
    <source>
        <strain evidence="4">HKST-UBA03</strain>
    </source>
</reference>
<evidence type="ECO:0000259" key="3">
    <source>
        <dbReference type="PROSITE" id="PS51462"/>
    </source>
</evidence>
<dbReference type="InterPro" id="IPR000086">
    <property type="entry name" value="NUDIX_hydrolase_dom"/>
</dbReference>
<dbReference type="PROSITE" id="PS51462">
    <property type="entry name" value="NUDIX"/>
    <property type="match status" value="1"/>
</dbReference>
<dbReference type="CDD" id="cd24161">
    <property type="entry name" value="NUDIX_ADPRase_Ndx2"/>
    <property type="match status" value="1"/>
</dbReference>
<comment type="caution">
    <text evidence="4">The sequence shown here is derived from an EMBL/GenBank/DDBJ whole genome shotgun (WGS) entry which is preliminary data.</text>
</comment>
<keyword evidence="2 4" id="KW-0378">Hydrolase</keyword>
<gene>
    <name evidence="4" type="ORF">KC614_00970</name>
</gene>
<dbReference type="SUPFAM" id="SSF55811">
    <property type="entry name" value="Nudix"/>
    <property type="match status" value="1"/>
</dbReference>
<dbReference type="GO" id="GO:0005829">
    <property type="term" value="C:cytosol"/>
    <property type="evidence" value="ECO:0007669"/>
    <property type="project" value="TreeGrafter"/>
</dbReference>
<reference evidence="4" key="2">
    <citation type="journal article" date="2021" name="Microbiome">
        <title>Successional dynamics and alternative stable states in a saline activated sludge microbial community over 9 years.</title>
        <authorList>
            <person name="Wang Y."/>
            <person name="Ye J."/>
            <person name="Ju F."/>
            <person name="Liu L."/>
            <person name="Boyd J.A."/>
            <person name="Deng Y."/>
            <person name="Parks D.H."/>
            <person name="Jiang X."/>
            <person name="Yin X."/>
            <person name="Woodcroft B.J."/>
            <person name="Tyson G.W."/>
            <person name="Hugenholtz P."/>
            <person name="Polz M.F."/>
            <person name="Zhang T."/>
        </authorList>
    </citation>
    <scope>NUCLEOTIDE SEQUENCE</scope>
    <source>
        <strain evidence="4">HKST-UBA03</strain>
    </source>
</reference>
<dbReference type="Proteomes" id="UP000751518">
    <property type="component" value="Unassembled WGS sequence"/>
</dbReference>
<dbReference type="Pfam" id="PF00293">
    <property type="entry name" value="NUDIX"/>
    <property type="match status" value="1"/>
</dbReference>
<comment type="cofactor">
    <cofactor evidence="1">
        <name>Mg(2+)</name>
        <dbReference type="ChEBI" id="CHEBI:18420"/>
    </cofactor>
</comment>
<accession>A0A955LK52</accession>
<dbReference type="GO" id="GO:0016787">
    <property type="term" value="F:hydrolase activity"/>
    <property type="evidence" value="ECO:0007669"/>
    <property type="project" value="UniProtKB-KW"/>
</dbReference>